<evidence type="ECO:0000259" key="8">
    <source>
        <dbReference type="PROSITE" id="PS50045"/>
    </source>
</evidence>
<sequence>MQSRVTTPRTLLAARRQAFGPGAAEPPPPILRSWERCAALGLDFGQRPRVEPLTAAAMREAFDRNEVLRQRCRPEIEALHGEARATGSLVILTDADGLILDTLGSDAFAGRAAQVSLRPGVPWNESLTGTNAIGTALIERRPVEVRGPEHYFEPHRILSCAAMPILGPDGTVLGVLDLTGPAAIHQGHALGLVGLAVAAIEHRLFEAVPPGCEVLRLHRDVNLLGTSREGVLVFEGRRLVGANRHGLALLGLSWSDLGAEHAAGHGGSLAPGPLSLRDEAGAPLYGRLQNAPATVRRRLPVEPGRPDLPEPVAAIPVAPRREAPILDAATEKLLARAVRLIDAGIPVVVEGETGTGKEVFARAAHVACARAQRPFVAVNCAALPETLIEAELFGYEPGAFTGAARHGAKGLLRQAEGGLLFLDEIGDMPLSLQSRLLRALQEREVLPVGGTRPVPVDFALICATHRDLSRMVEDGAFRADLFYRIAPYRVRLPTLRERPDRLALVRGLWARTDAPARGVSLSPPCEAALAEASWPGNLRQLAACLRALAALAEPGEVLGPEDLPEGLAARPAPAPAARPAPAAGRLDALAEEAMRAALAAHGGNVSRAARSLGISRSTLYRRCLGERAGASSGGTR</sequence>
<dbReference type="Pfam" id="PF00158">
    <property type="entry name" value="Sigma54_activat"/>
    <property type="match status" value="1"/>
</dbReference>
<dbReference type="KEGG" id="mtea:DK419_01595"/>
<evidence type="ECO:0000256" key="5">
    <source>
        <dbReference type="ARBA" id="ARBA00023125"/>
    </source>
</evidence>
<dbReference type="InterPro" id="IPR003593">
    <property type="entry name" value="AAA+_ATPase"/>
</dbReference>
<feature type="domain" description="Sigma-54 factor interaction" evidence="8">
    <location>
        <begin position="327"/>
        <end position="550"/>
    </location>
</feature>
<keyword evidence="1" id="KW-0547">Nucleotide-binding</keyword>
<evidence type="ECO:0000256" key="2">
    <source>
        <dbReference type="ARBA" id="ARBA00022840"/>
    </source>
</evidence>
<dbReference type="PROSITE" id="PS50045">
    <property type="entry name" value="SIGMA54_INTERACT_4"/>
    <property type="match status" value="1"/>
</dbReference>
<dbReference type="GO" id="GO:0005524">
    <property type="term" value="F:ATP binding"/>
    <property type="evidence" value="ECO:0007669"/>
    <property type="project" value="UniProtKB-KW"/>
</dbReference>
<dbReference type="SUPFAM" id="SSF52540">
    <property type="entry name" value="P-loop containing nucleoside triphosphate hydrolases"/>
    <property type="match status" value="1"/>
</dbReference>
<dbReference type="Gene3D" id="3.30.450.40">
    <property type="match status" value="1"/>
</dbReference>
<evidence type="ECO:0000256" key="6">
    <source>
        <dbReference type="ARBA" id="ARBA00023159"/>
    </source>
</evidence>
<gene>
    <name evidence="9" type="ORF">DK419_01595</name>
</gene>
<dbReference type="PROSITE" id="PS00688">
    <property type="entry name" value="SIGMA54_INTERACT_3"/>
    <property type="match status" value="1"/>
</dbReference>
<dbReference type="FunFam" id="3.40.50.300:FF:000006">
    <property type="entry name" value="DNA-binding transcriptional regulator NtrC"/>
    <property type="match status" value="1"/>
</dbReference>
<dbReference type="InterPro" id="IPR025662">
    <property type="entry name" value="Sigma_54_int_dom_ATP-bd_1"/>
</dbReference>
<dbReference type="GO" id="GO:0000160">
    <property type="term" value="P:phosphorelay signal transduction system"/>
    <property type="evidence" value="ECO:0007669"/>
    <property type="project" value="UniProtKB-KW"/>
</dbReference>
<keyword evidence="3" id="KW-0902">Two-component regulatory system</keyword>
<dbReference type="InterPro" id="IPR003018">
    <property type="entry name" value="GAF"/>
</dbReference>
<reference evidence="9 10" key="1">
    <citation type="submission" date="2018-05" db="EMBL/GenBank/DDBJ databases">
        <title>Complete Genome Sequence of Methylobacterium sp. 17Sr1-28.</title>
        <authorList>
            <person name="Srinivasan S."/>
        </authorList>
    </citation>
    <scope>NUCLEOTIDE SEQUENCE [LARGE SCALE GENOMIC DNA]</scope>
    <source>
        <strain evidence="9 10">17Sr1-28</strain>
    </source>
</reference>
<dbReference type="RefSeq" id="WP_109957551.1">
    <property type="nucleotide sequence ID" value="NZ_CP029553.1"/>
</dbReference>
<evidence type="ECO:0000313" key="10">
    <source>
        <dbReference type="Proteomes" id="UP000245444"/>
    </source>
</evidence>
<dbReference type="Pfam" id="PF02954">
    <property type="entry name" value="HTH_8"/>
    <property type="match status" value="1"/>
</dbReference>
<name>A0A2U8WIU3_9HYPH</name>
<dbReference type="AlphaFoldDB" id="A0A2U8WIU3"/>
<dbReference type="GO" id="GO:0006355">
    <property type="term" value="P:regulation of DNA-templated transcription"/>
    <property type="evidence" value="ECO:0007669"/>
    <property type="project" value="InterPro"/>
</dbReference>
<dbReference type="Gene3D" id="1.10.8.60">
    <property type="match status" value="1"/>
</dbReference>
<dbReference type="EMBL" id="CP029553">
    <property type="protein sequence ID" value="AWN45182.1"/>
    <property type="molecule type" value="Genomic_DNA"/>
</dbReference>
<keyword evidence="4" id="KW-0805">Transcription regulation</keyword>
<evidence type="ECO:0000256" key="7">
    <source>
        <dbReference type="ARBA" id="ARBA00023163"/>
    </source>
</evidence>
<evidence type="ECO:0000313" key="9">
    <source>
        <dbReference type="EMBL" id="AWN45182.1"/>
    </source>
</evidence>
<dbReference type="InterPro" id="IPR027417">
    <property type="entry name" value="P-loop_NTPase"/>
</dbReference>
<dbReference type="Gene3D" id="3.40.50.300">
    <property type="entry name" value="P-loop containing nucleotide triphosphate hydrolases"/>
    <property type="match status" value="1"/>
</dbReference>
<dbReference type="CDD" id="cd00009">
    <property type="entry name" value="AAA"/>
    <property type="match status" value="1"/>
</dbReference>
<keyword evidence="2" id="KW-0067">ATP-binding</keyword>
<keyword evidence="7" id="KW-0804">Transcription</keyword>
<dbReference type="Pfam" id="PF25601">
    <property type="entry name" value="AAA_lid_14"/>
    <property type="match status" value="1"/>
</dbReference>
<dbReference type="Pfam" id="PF01590">
    <property type="entry name" value="GAF"/>
    <property type="match status" value="1"/>
</dbReference>
<dbReference type="PANTHER" id="PTHR32071:SF77">
    <property type="entry name" value="TRANSCRIPTIONAL REGULATORY PROTEIN"/>
    <property type="match status" value="1"/>
</dbReference>
<keyword evidence="5" id="KW-0238">DNA-binding</keyword>
<dbReference type="InterPro" id="IPR025944">
    <property type="entry name" value="Sigma_54_int_dom_CS"/>
</dbReference>
<dbReference type="InterPro" id="IPR002078">
    <property type="entry name" value="Sigma_54_int"/>
</dbReference>
<dbReference type="SUPFAM" id="SSF55781">
    <property type="entry name" value="GAF domain-like"/>
    <property type="match status" value="1"/>
</dbReference>
<dbReference type="InterPro" id="IPR002197">
    <property type="entry name" value="HTH_Fis"/>
</dbReference>
<dbReference type="SMART" id="SM00382">
    <property type="entry name" value="AAA"/>
    <property type="match status" value="1"/>
</dbReference>
<evidence type="ECO:0000256" key="1">
    <source>
        <dbReference type="ARBA" id="ARBA00022741"/>
    </source>
</evidence>
<evidence type="ECO:0000256" key="3">
    <source>
        <dbReference type="ARBA" id="ARBA00023012"/>
    </source>
</evidence>
<dbReference type="OrthoDB" id="9761019at2"/>
<proteinExistence type="predicted"/>
<dbReference type="Gene3D" id="1.10.10.60">
    <property type="entry name" value="Homeodomain-like"/>
    <property type="match status" value="1"/>
</dbReference>
<protein>
    <submittedName>
        <fullName evidence="9">Sigma-54-dependent Fis family transcriptional regulator</fullName>
    </submittedName>
</protein>
<dbReference type="InterPro" id="IPR029016">
    <property type="entry name" value="GAF-like_dom_sf"/>
</dbReference>
<dbReference type="GO" id="GO:0043565">
    <property type="term" value="F:sequence-specific DNA binding"/>
    <property type="evidence" value="ECO:0007669"/>
    <property type="project" value="InterPro"/>
</dbReference>
<dbReference type="PROSITE" id="PS00675">
    <property type="entry name" value="SIGMA54_INTERACT_1"/>
    <property type="match status" value="1"/>
</dbReference>
<dbReference type="InterPro" id="IPR058031">
    <property type="entry name" value="AAA_lid_NorR"/>
</dbReference>
<dbReference type="InterPro" id="IPR009057">
    <property type="entry name" value="Homeodomain-like_sf"/>
</dbReference>
<keyword evidence="10" id="KW-1185">Reference proteome</keyword>
<evidence type="ECO:0000256" key="4">
    <source>
        <dbReference type="ARBA" id="ARBA00023015"/>
    </source>
</evidence>
<organism evidence="9 10">
    <name type="scientific">Methylobacterium terrae</name>
    <dbReference type="NCBI Taxonomy" id="2202827"/>
    <lineage>
        <taxon>Bacteria</taxon>
        <taxon>Pseudomonadati</taxon>
        <taxon>Pseudomonadota</taxon>
        <taxon>Alphaproteobacteria</taxon>
        <taxon>Hyphomicrobiales</taxon>
        <taxon>Methylobacteriaceae</taxon>
        <taxon>Methylobacterium</taxon>
    </lineage>
</organism>
<dbReference type="SUPFAM" id="SSF46689">
    <property type="entry name" value="Homeodomain-like"/>
    <property type="match status" value="1"/>
</dbReference>
<keyword evidence="6" id="KW-0010">Activator</keyword>
<dbReference type="PANTHER" id="PTHR32071">
    <property type="entry name" value="TRANSCRIPTIONAL REGULATORY PROTEIN"/>
    <property type="match status" value="1"/>
</dbReference>
<dbReference type="Proteomes" id="UP000245444">
    <property type="component" value="Chromosome"/>
</dbReference>
<accession>A0A2U8WIU3</accession>